<keyword evidence="1" id="KW-0472">Membrane</keyword>
<dbReference type="Pfam" id="PF02517">
    <property type="entry name" value="Rce1-like"/>
    <property type="match status" value="1"/>
</dbReference>
<reference evidence="3 4" key="1">
    <citation type="submission" date="2012-01" db="EMBL/GenBank/DDBJ databases">
        <title>Complete sequence of chromosome of Clostridium pasteurianum BC1.</title>
        <authorList>
            <consortium name="US DOE Joint Genome Institute"/>
            <person name="Lucas S."/>
            <person name="Han J."/>
            <person name="Lapidus A."/>
            <person name="Cheng J.-F."/>
            <person name="Goodwin L."/>
            <person name="Pitluck S."/>
            <person name="Peters L."/>
            <person name="Mikhailova N."/>
            <person name="Teshima H."/>
            <person name="Detter J.C."/>
            <person name="Han C."/>
            <person name="Tapia R."/>
            <person name="Land M."/>
            <person name="Hauser L."/>
            <person name="Kyrpides N."/>
            <person name="Ivanova N."/>
            <person name="Pagani I."/>
            <person name="Dunn J."/>
            <person name="Taghavi S."/>
            <person name="Francis A."/>
            <person name="van der Lelie D."/>
            <person name="Woyke T."/>
        </authorList>
    </citation>
    <scope>NUCLEOTIDE SEQUENCE [LARGE SCALE GENOMIC DNA]</scope>
    <source>
        <strain evidence="3 4">BC1</strain>
    </source>
</reference>
<keyword evidence="4" id="KW-1185">Reference proteome</keyword>
<keyword evidence="1" id="KW-0812">Transmembrane</keyword>
<evidence type="ECO:0000313" key="4">
    <source>
        <dbReference type="Proteomes" id="UP000013523"/>
    </source>
</evidence>
<proteinExistence type="predicted"/>
<feature type="transmembrane region" description="Helical" evidence="1">
    <location>
        <begin position="192"/>
        <end position="213"/>
    </location>
</feature>
<feature type="transmembrane region" description="Helical" evidence="1">
    <location>
        <begin position="233"/>
        <end position="255"/>
    </location>
</feature>
<dbReference type="HOGENOM" id="CLU_057837_1_0_9"/>
<sequence>MKKVFYANIFFLILVLIQICGGYIIKPFVKLLHLNLGSILVTTQILFLIVPIIIYLLVTKQSPINTLRIKPLKISQLFLVIITGFLVVPVATFLGLITNLVFHNNVNDVFGKMSSLPFWAMLLIIALTPAICEELTMRGAILSGYRKLGISKSAVITGFLFGVLHLNPPQFLYTFALGIILAYIVDATGSIFASMICHFIFNGINVLASWISLKNGSRPQDITALSPAVRNSALIIYFIASIISIIIIIVIINQLRKSNINYMQKSESRADNVYHSGYEEELGSGQKIGSIKTYSPIIISVIIYFLFTFNNYK</sequence>
<gene>
    <name evidence="3" type="ORF">Clopa_0272</name>
</gene>
<feature type="transmembrane region" description="Helical" evidence="1">
    <location>
        <begin position="114"/>
        <end position="132"/>
    </location>
</feature>
<dbReference type="InterPro" id="IPR003675">
    <property type="entry name" value="Rce1/LyrA-like_dom"/>
</dbReference>
<name>R4K0M8_CLOPA</name>
<evidence type="ECO:0000256" key="1">
    <source>
        <dbReference type="SAM" id="Phobius"/>
    </source>
</evidence>
<evidence type="ECO:0000259" key="2">
    <source>
        <dbReference type="Pfam" id="PF02517"/>
    </source>
</evidence>
<dbReference type="PATRIC" id="fig|86416.3.peg.247"/>
<keyword evidence="3" id="KW-0645">Protease</keyword>
<dbReference type="Proteomes" id="UP000013523">
    <property type="component" value="Chromosome"/>
</dbReference>
<feature type="transmembrane region" description="Helical" evidence="1">
    <location>
        <begin position="78"/>
        <end position="102"/>
    </location>
</feature>
<protein>
    <submittedName>
        <fullName evidence="3">Putative metal-dependent membrane protease</fullName>
    </submittedName>
</protein>
<dbReference type="RefSeq" id="WP_015613663.1">
    <property type="nucleotide sequence ID" value="NC_021182.1"/>
</dbReference>
<keyword evidence="3" id="KW-0378">Hydrolase</keyword>
<dbReference type="GO" id="GO:0080120">
    <property type="term" value="P:CAAX-box protein maturation"/>
    <property type="evidence" value="ECO:0007669"/>
    <property type="project" value="UniProtKB-ARBA"/>
</dbReference>
<feature type="transmembrane region" description="Helical" evidence="1">
    <location>
        <begin position="294"/>
        <end position="312"/>
    </location>
</feature>
<organism evidence="3 4">
    <name type="scientific">Clostridium pasteurianum BC1</name>
    <dbReference type="NCBI Taxonomy" id="86416"/>
    <lineage>
        <taxon>Bacteria</taxon>
        <taxon>Bacillati</taxon>
        <taxon>Bacillota</taxon>
        <taxon>Clostridia</taxon>
        <taxon>Eubacteriales</taxon>
        <taxon>Clostridiaceae</taxon>
        <taxon>Clostridium</taxon>
    </lineage>
</organism>
<dbReference type="EMBL" id="CP003261">
    <property type="protein sequence ID" value="AGK95336.1"/>
    <property type="molecule type" value="Genomic_DNA"/>
</dbReference>
<dbReference type="OrthoDB" id="2035856at2"/>
<keyword evidence="1" id="KW-1133">Transmembrane helix</keyword>
<accession>R4K0M8</accession>
<dbReference type="AlphaFoldDB" id="R4K0M8"/>
<dbReference type="KEGG" id="cpas:Clopa_0272"/>
<dbReference type="GO" id="GO:0006508">
    <property type="term" value="P:proteolysis"/>
    <property type="evidence" value="ECO:0007669"/>
    <property type="project" value="UniProtKB-KW"/>
</dbReference>
<dbReference type="STRING" id="86416.Clopa_0272"/>
<dbReference type="GO" id="GO:0004175">
    <property type="term" value="F:endopeptidase activity"/>
    <property type="evidence" value="ECO:0007669"/>
    <property type="project" value="UniProtKB-ARBA"/>
</dbReference>
<dbReference type="eggNOG" id="COG1266">
    <property type="taxonomic scope" value="Bacteria"/>
</dbReference>
<feature type="transmembrane region" description="Helical" evidence="1">
    <location>
        <begin position="5"/>
        <end position="25"/>
    </location>
</feature>
<feature type="transmembrane region" description="Helical" evidence="1">
    <location>
        <begin position="170"/>
        <end position="185"/>
    </location>
</feature>
<feature type="transmembrane region" description="Helical" evidence="1">
    <location>
        <begin position="37"/>
        <end position="58"/>
    </location>
</feature>
<evidence type="ECO:0000313" key="3">
    <source>
        <dbReference type="EMBL" id="AGK95336.1"/>
    </source>
</evidence>
<feature type="domain" description="CAAX prenyl protease 2/Lysostaphin resistance protein A-like" evidence="2">
    <location>
        <begin position="118"/>
        <end position="203"/>
    </location>
</feature>